<dbReference type="PROSITE" id="PS00039">
    <property type="entry name" value="DEAD_ATP_HELICASE"/>
    <property type="match status" value="1"/>
</dbReference>
<dbReference type="PROSITE" id="PS51195">
    <property type="entry name" value="Q_MOTIF"/>
    <property type="match status" value="1"/>
</dbReference>
<feature type="compositionally biased region" description="Basic and acidic residues" evidence="8">
    <location>
        <begin position="433"/>
        <end position="443"/>
    </location>
</feature>
<dbReference type="CDD" id="cd18787">
    <property type="entry name" value="SF2_C_DEAD"/>
    <property type="match status" value="1"/>
</dbReference>
<dbReference type="GO" id="GO:0003724">
    <property type="term" value="F:RNA helicase activity"/>
    <property type="evidence" value="ECO:0007669"/>
    <property type="project" value="InterPro"/>
</dbReference>
<feature type="short sequence motif" description="Q motif" evidence="6">
    <location>
        <begin position="1"/>
        <end position="29"/>
    </location>
</feature>
<evidence type="ECO:0000313" key="13">
    <source>
        <dbReference type="Proteomes" id="UP001209168"/>
    </source>
</evidence>
<evidence type="ECO:0000259" key="9">
    <source>
        <dbReference type="PROSITE" id="PS51192"/>
    </source>
</evidence>
<dbReference type="InterPro" id="IPR014001">
    <property type="entry name" value="Helicase_ATP-bd"/>
</dbReference>
<evidence type="ECO:0000256" key="3">
    <source>
        <dbReference type="ARBA" id="ARBA00022806"/>
    </source>
</evidence>
<feature type="domain" description="Helicase C-terminal" evidence="10">
    <location>
        <begin position="235"/>
        <end position="379"/>
    </location>
</feature>
<evidence type="ECO:0000256" key="4">
    <source>
        <dbReference type="ARBA" id="ARBA00022840"/>
    </source>
</evidence>
<dbReference type="GO" id="GO:0016787">
    <property type="term" value="F:hydrolase activity"/>
    <property type="evidence" value="ECO:0007669"/>
    <property type="project" value="UniProtKB-KW"/>
</dbReference>
<dbReference type="RefSeq" id="WP_264900320.1">
    <property type="nucleotide sequence ID" value="NZ_JAPDVH010000001.1"/>
</dbReference>
<dbReference type="InterPro" id="IPR027417">
    <property type="entry name" value="P-loop_NTPase"/>
</dbReference>
<dbReference type="SUPFAM" id="SSF52540">
    <property type="entry name" value="P-loop containing nucleoside triphosphate hydrolases"/>
    <property type="match status" value="1"/>
</dbReference>
<dbReference type="GO" id="GO:0003676">
    <property type="term" value="F:nucleic acid binding"/>
    <property type="evidence" value="ECO:0007669"/>
    <property type="project" value="InterPro"/>
</dbReference>
<dbReference type="InterPro" id="IPR050079">
    <property type="entry name" value="DEAD_box_RNA_helicase"/>
</dbReference>
<accession>A0AAW5UN41</accession>
<proteinExistence type="inferred from homology"/>
<feature type="domain" description="DEAD-box RNA helicase Q" evidence="11">
    <location>
        <begin position="1"/>
        <end position="29"/>
    </location>
</feature>
<dbReference type="AlphaFoldDB" id="A0AAW5UN41"/>
<organism evidence="12 13">
    <name type="scientific">Segatella copri</name>
    <dbReference type="NCBI Taxonomy" id="165179"/>
    <lineage>
        <taxon>Bacteria</taxon>
        <taxon>Pseudomonadati</taxon>
        <taxon>Bacteroidota</taxon>
        <taxon>Bacteroidia</taxon>
        <taxon>Bacteroidales</taxon>
        <taxon>Prevotellaceae</taxon>
        <taxon>Segatella</taxon>
    </lineage>
</organism>
<comment type="caution">
    <text evidence="12">The sequence shown here is derived from an EMBL/GenBank/DDBJ whole genome shotgun (WGS) entry which is preliminary data.</text>
</comment>
<evidence type="ECO:0000256" key="2">
    <source>
        <dbReference type="ARBA" id="ARBA00022801"/>
    </source>
</evidence>
<dbReference type="InterPro" id="IPR000629">
    <property type="entry name" value="RNA-helicase_DEAD-box_CS"/>
</dbReference>
<dbReference type="PANTHER" id="PTHR47959:SF13">
    <property type="entry name" value="ATP-DEPENDENT RNA HELICASE RHLE"/>
    <property type="match status" value="1"/>
</dbReference>
<keyword evidence="3 7" id="KW-0347">Helicase</keyword>
<evidence type="ECO:0000256" key="1">
    <source>
        <dbReference type="ARBA" id="ARBA00022741"/>
    </source>
</evidence>
<sequence>MYFDELDLNDNVLDALYDMRFDTCTPVQEKCIPEILEGHDVLGVAQTGTGKTAAYLLPVLSKLDDGGYPKDAINCVIMSPTRELAQQIDQAMQGFGYYLQGVSSVAVYGGNDGNRYDQELRSLRMGADVVIATPGRLISHISLGNVDLSKVSFFILDEADRMLDMGFSDDIKTIASKLPKTCQTIMFSATMPEKIEELAKTLLKNPVEIKLAVSKPAEKIKQEAYVCYETQKMTILKDIFKAGDLKRVIVFSGSKFKVKQLAVSLQQIGVNCGAMHSDLEQAERDDVMFKFKSGQYDVLVATDIVARGIDIDDIEMVINYDVPHDTEDYVHRIGRTARANRDGRAITFVSEEDQYWFQQIEKFLEKVVDKMPLPEGCGEGPEYIKLNKPKKKGANGRNNRRGNGGNGEAGKNSAKNRRQKDRDQTSHKRKPNKPNERQEKAPRSNEQQPQQGNRQQNAKQQPQQGNRQQNAKQQPQQGNRQQNAKQQNRKPAQPGEQPKNSNSQKRRNNSNQQRPGTENNVRPGSNGRGRGVAQKKGDKPAARKHTPIVNPQKKENAVKKFIKRIFGFKK</sequence>
<dbReference type="PANTHER" id="PTHR47959">
    <property type="entry name" value="ATP-DEPENDENT RNA HELICASE RHLE-RELATED"/>
    <property type="match status" value="1"/>
</dbReference>
<dbReference type="EMBL" id="JAPDVH010000001">
    <property type="protein sequence ID" value="MCW4155227.1"/>
    <property type="molecule type" value="Genomic_DNA"/>
</dbReference>
<dbReference type="PROSITE" id="PS51194">
    <property type="entry name" value="HELICASE_CTER"/>
    <property type="match status" value="1"/>
</dbReference>
<feature type="domain" description="Helicase ATP-binding" evidence="9">
    <location>
        <begin position="32"/>
        <end position="209"/>
    </location>
</feature>
<feature type="compositionally biased region" description="Low complexity" evidence="8">
    <location>
        <begin position="447"/>
        <end position="514"/>
    </location>
</feature>
<protein>
    <submittedName>
        <fullName evidence="12">DEAD/DEAH box helicase</fullName>
    </submittedName>
</protein>
<keyword evidence="2 7" id="KW-0378">Hydrolase</keyword>
<dbReference type="PROSITE" id="PS51192">
    <property type="entry name" value="HELICASE_ATP_BIND_1"/>
    <property type="match status" value="1"/>
</dbReference>
<dbReference type="GO" id="GO:0005829">
    <property type="term" value="C:cytosol"/>
    <property type="evidence" value="ECO:0007669"/>
    <property type="project" value="TreeGrafter"/>
</dbReference>
<feature type="compositionally biased region" description="Basic residues" evidence="8">
    <location>
        <begin position="387"/>
        <end position="400"/>
    </location>
</feature>
<evidence type="ECO:0000256" key="8">
    <source>
        <dbReference type="SAM" id="MobiDB-lite"/>
    </source>
</evidence>
<keyword evidence="1 7" id="KW-0547">Nucleotide-binding</keyword>
<dbReference type="Gene3D" id="3.40.50.300">
    <property type="entry name" value="P-loop containing nucleotide triphosphate hydrolases"/>
    <property type="match status" value="2"/>
</dbReference>
<dbReference type="SMART" id="SM00487">
    <property type="entry name" value="DEXDc"/>
    <property type="match status" value="1"/>
</dbReference>
<keyword evidence="4 7" id="KW-0067">ATP-binding</keyword>
<dbReference type="InterPro" id="IPR014014">
    <property type="entry name" value="RNA_helicase_DEAD_Q_motif"/>
</dbReference>
<evidence type="ECO:0000313" key="12">
    <source>
        <dbReference type="EMBL" id="MCW4155227.1"/>
    </source>
</evidence>
<name>A0AAW5UN41_9BACT</name>
<dbReference type="Proteomes" id="UP001209168">
    <property type="component" value="Unassembled WGS sequence"/>
</dbReference>
<reference evidence="12" key="1">
    <citation type="submission" date="2022-11" db="EMBL/GenBank/DDBJ databases">
        <title>Genomic repertoires linked with pathogenic potency of arthritogenic Prevotella copri isolated from the gut of rheumatoid arthritis patients.</title>
        <authorList>
            <person name="Nii T."/>
            <person name="Maeda Y."/>
            <person name="Motooka D."/>
            <person name="Naito M."/>
            <person name="Matsumoto Y."/>
            <person name="Ogawa T."/>
            <person name="Oguro-Igashira E."/>
            <person name="Kishikawa T."/>
            <person name="Yamashita M."/>
            <person name="Koizumi S."/>
            <person name="Kurakawa T."/>
            <person name="Okumura R."/>
            <person name="Kayama H."/>
            <person name="Murakami M."/>
            <person name="Sakaguchi T."/>
            <person name="Das B."/>
            <person name="Nakamura S."/>
            <person name="Okada Y."/>
            <person name="Kumanogoh A."/>
            <person name="Takeda K."/>
        </authorList>
    </citation>
    <scope>NUCLEOTIDE SEQUENCE</scope>
    <source>
        <strain evidence="12">H012_8</strain>
    </source>
</reference>
<evidence type="ECO:0000259" key="10">
    <source>
        <dbReference type="PROSITE" id="PS51194"/>
    </source>
</evidence>
<feature type="region of interest" description="Disordered" evidence="8">
    <location>
        <begin position="374"/>
        <end position="556"/>
    </location>
</feature>
<dbReference type="InterPro" id="IPR001650">
    <property type="entry name" value="Helicase_C-like"/>
</dbReference>
<dbReference type="GO" id="GO:0005524">
    <property type="term" value="F:ATP binding"/>
    <property type="evidence" value="ECO:0007669"/>
    <property type="project" value="UniProtKB-KW"/>
</dbReference>
<evidence type="ECO:0000256" key="5">
    <source>
        <dbReference type="ARBA" id="ARBA00038437"/>
    </source>
</evidence>
<evidence type="ECO:0000259" key="11">
    <source>
        <dbReference type="PROSITE" id="PS51195"/>
    </source>
</evidence>
<comment type="similarity">
    <text evidence="5 7">Belongs to the DEAD box helicase family.</text>
</comment>
<dbReference type="InterPro" id="IPR011545">
    <property type="entry name" value="DEAD/DEAH_box_helicase_dom"/>
</dbReference>
<gene>
    <name evidence="12" type="ORF">ONT23_06690</name>
</gene>
<evidence type="ECO:0000256" key="6">
    <source>
        <dbReference type="PROSITE-ProRule" id="PRU00552"/>
    </source>
</evidence>
<evidence type="ECO:0000256" key="7">
    <source>
        <dbReference type="RuleBase" id="RU000492"/>
    </source>
</evidence>
<dbReference type="InterPro" id="IPR044742">
    <property type="entry name" value="DEAD/DEAH_RhlB"/>
</dbReference>
<dbReference type="Pfam" id="PF00271">
    <property type="entry name" value="Helicase_C"/>
    <property type="match status" value="1"/>
</dbReference>
<dbReference type="CDD" id="cd00268">
    <property type="entry name" value="DEADc"/>
    <property type="match status" value="1"/>
</dbReference>
<dbReference type="SMART" id="SM00490">
    <property type="entry name" value="HELICc"/>
    <property type="match status" value="1"/>
</dbReference>
<dbReference type="Pfam" id="PF00270">
    <property type="entry name" value="DEAD"/>
    <property type="match status" value="1"/>
</dbReference>